<accession>A0A1C7FHV4</accession>
<keyword evidence="1" id="KW-0614">Plasmid</keyword>
<evidence type="ECO:0000313" key="2">
    <source>
        <dbReference type="Proteomes" id="UP000092528"/>
    </source>
</evidence>
<dbReference type="AlphaFoldDB" id="A0A1C7FHV4"/>
<gene>
    <name evidence="1" type="ORF">VSVS05_04467</name>
</gene>
<protein>
    <submittedName>
        <fullName evidence="1">Uncharacterized protein</fullName>
    </submittedName>
</protein>
<name>A0A1C7FHV4_9VIBR</name>
<geneLocation type="plasmid" evidence="2">
    <name>pvs8</name>
</geneLocation>
<organism evidence="1 2">
    <name type="scientific">Vibrio scophthalmi</name>
    <dbReference type="NCBI Taxonomy" id="45658"/>
    <lineage>
        <taxon>Bacteria</taxon>
        <taxon>Pseudomonadati</taxon>
        <taxon>Pseudomonadota</taxon>
        <taxon>Gammaproteobacteria</taxon>
        <taxon>Vibrionales</taxon>
        <taxon>Vibrionaceae</taxon>
        <taxon>Vibrio</taxon>
    </lineage>
</organism>
<sequence length="146" mass="17145">MITQVDLPTKEDLQDLINEALQNGTLSSEEFVKNHCAGLINTLEKDPALYRTYGAYWWSVKRILTAQGYDEIVGLDREELTADHFYIEDDVTTLCAAWYYWNFNIESGDMYSSIRIYSYEDDSDFVQFEYSIEDENMEERILRTSL</sequence>
<proteinExistence type="predicted"/>
<reference evidence="1 2" key="1">
    <citation type="submission" date="2016-07" db="EMBL/GenBank/DDBJ databases">
        <title>Genome sequencing of Vibrio scophthalmi strain VS-05, an isolated from Paralichthys olivaceus.</title>
        <authorList>
            <person name="Han H.-J."/>
        </authorList>
    </citation>
    <scope>NUCLEOTIDE SEQUENCE [LARGE SCALE GENOMIC DNA]</scope>
    <source>
        <strain evidence="1 2">VS-05</strain>
        <plasmid evidence="2">pvs8</plasmid>
    </source>
</reference>
<dbReference type="EMBL" id="CP016417">
    <property type="protein sequence ID" value="ANU39502.1"/>
    <property type="molecule type" value="Genomic_DNA"/>
</dbReference>
<dbReference type="Proteomes" id="UP000092528">
    <property type="component" value="Plasmid pVS8"/>
</dbReference>
<evidence type="ECO:0000313" key="1">
    <source>
        <dbReference type="EMBL" id="ANU39502.1"/>
    </source>
</evidence>
<dbReference type="RefSeq" id="WP_065546956.1">
    <property type="nucleotide sequence ID" value="NZ_CP016417.1"/>
</dbReference>
<keyword evidence="2" id="KW-1185">Reference proteome</keyword>